<keyword evidence="1" id="KW-0433">Leucine-rich repeat</keyword>
<evidence type="ECO:0000313" key="4">
    <source>
        <dbReference type="Proteomes" id="UP001497522"/>
    </source>
</evidence>
<dbReference type="Proteomes" id="UP001497522">
    <property type="component" value="Chromosome 19"/>
</dbReference>
<dbReference type="PANTHER" id="PTHR48064">
    <property type="entry name" value="OS01G0750400 PROTEIN"/>
    <property type="match status" value="1"/>
</dbReference>
<dbReference type="SMART" id="SM00369">
    <property type="entry name" value="LRR_TYP"/>
    <property type="match status" value="2"/>
</dbReference>
<accession>A0ABP1B5I6</accession>
<dbReference type="InterPro" id="IPR001611">
    <property type="entry name" value="Leu-rich_rpt"/>
</dbReference>
<dbReference type="PANTHER" id="PTHR48064:SF1">
    <property type="entry name" value="RECEPTOR-LIKE PROTEIN 51-RELATED"/>
    <property type="match status" value="1"/>
</dbReference>
<keyword evidence="4" id="KW-1185">Reference proteome</keyword>
<dbReference type="Gene3D" id="3.80.10.10">
    <property type="entry name" value="Ribonuclease Inhibitor"/>
    <property type="match status" value="1"/>
</dbReference>
<proteinExistence type="predicted"/>
<name>A0ABP1B5I6_9BRYO</name>
<dbReference type="InterPro" id="IPR053038">
    <property type="entry name" value="RLP_Defense"/>
</dbReference>
<organism evidence="3 4">
    <name type="scientific">Sphagnum jensenii</name>
    <dbReference type="NCBI Taxonomy" id="128206"/>
    <lineage>
        <taxon>Eukaryota</taxon>
        <taxon>Viridiplantae</taxon>
        <taxon>Streptophyta</taxon>
        <taxon>Embryophyta</taxon>
        <taxon>Bryophyta</taxon>
        <taxon>Sphagnophytina</taxon>
        <taxon>Sphagnopsida</taxon>
        <taxon>Sphagnales</taxon>
        <taxon>Sphagnaceae</taxon>
        <taxon>Sphagnum</taxon>
    </lineage>
</organism>
<gene>
    <name evidence="3" type="ORF">CSSPJE1EN2_LOCUS12721</name>
</gene>
<evidence type="ECO:0000256" key="1">
    <source>
        <dbReference type="ARBA" id="ARBA00022614"/>
    </source>
</evidence>
<sequence length="377" mass="40565">MGAARVLEYNIRDGKRCRRRRRAHDLASHGVKLTVLLLLLLLSLVFCLMLQVVRAQDFNGELDPLQVGALRALGMSRIGLNACSVEPASVLTCNDNPVVQHLVTLSVQNCPPTATLSDIDFTYLSTTSLSQLSFIDCNVAAPTEPPMVLMTSLLEFLLLNSLNPIPGWWLGRLHGLRNLTVVNVTVVVVEGLEVVLSNMNDLQFLTLQNANLFAPLPVKSWPANLNSIALSASDILGTIPASLSELTHLQNLDLSTNQLNGHIPSSLGELQTLQILSLAANRLTGPIPASFGNLSALQKLDLSFNSLNGTLPPALGQLRGLTDLDLRGNKLLGGAIPFPTNVLKNMKTFLVSGTNLCYDPILTSAELARGFSIPLCG</sequence>
<dbReference type="InterPro" id="IPR032675">
    <property type="entry name" value="LRR_dom_sf"/>
</dbReference>
<dbReference type="SUPFAM" id="SSF52058">
    <property type="entry name" value="L domain-like"/>
    <property type="match status" value="1"/>
</dbReference>
<dbReference type="EMBL" id="OZ023720">
    <property type="protein sequence ID" value="CAK9869984.1"/>
    <property type="molecule type" value="Genomic_DNA"/>
</dbReference>
<dbReference type="Pfam" id="PF00560">
    <property type="entry name" value="LRR_1"/>
    <property type="match status" value="1"/>
</dbReference>
<protein>
    <submittedName>
        <fullName evidence="3">Uncharacterized protein</fullName>
    </submittedName>
</protein>
<keyword evidence="2" id="KW-0677">Repeat</keyword>
<reference evidence="3" key="1">
    <citation type="submission" date="2024-03" db="EMBL/GenBank/DDBJ databases">
        <authorList>
            <consortium name="ELIXIR-Norway"/>
            <consortium name="Elixir Norway"/>
        </authorList>
    </citation>
    <scope>NUCLEOTIDE SEQUENCE</scope>
</reference>
<dbReference type="InterPro" id="IPR003591">
    <property type="entry name" value="Leu-rich_rpt_typical-subtyp"/>
</dbReference>
<evidence type="ECO:0000313" key="3">
    <source>
        <dbReference type="EMBL" id="CAK9869984.1"/>
    </source>
</evidence>
<dbReference type="PRINTS" id="PR00019">
    <property type="entry name" value="LEURICHRPT"/>
</dbReference>
<dbReference type="Pfam" id="PF13855">
    <property type="entry name" value="LRR_8"/>
    <property type="match status" value="1"/>
</dbReference>
<evidence type="ECO:0000256" key="2">
    <source>
        <dbReference type="ARBA" id="ARBA00022737"/>
    </source>
</evidence>